<accession>A0A8E2DM82</accession>
<evidence type="ECO:0000313" key="2">
    <source>
        <dbReference type="Proteomes" id="UP000250043"/>
    </source>
</evidence>
<name>A0A8E2DM82_9APHY</name>
<gene>
    <name evidence="1" type="ORF">OBBRIDRAFT_506799</name>
</gene>
<reference evidence="1 2" key="1">
    <citation type="submission" date="2016-07" db="EMBL/GenBank/DDBJ databases">
        <title>Draft genome of the white-rot fungus Obba rivulosa 3A-2.</title>
        <authorList>
            <consortium name="DOE Joint Genome Institute"/>
            <person name="Miettinen O."/>
            <person name="Riley R."/>
            <person name="Acob R."/>
            <person name="Barry K."/>
            <person name="Cullen D."/>
            <person name="De Vries R."/>
            <person name="Hainaut M."/>
            <person name="Hatakka A."/>
            <person name="Henrissat B."/>
            <person name="Hilden K."/>
            <person name="Kuo R."/>
            <person name="Labutti K."/>
            <person name="Lipzen A."/>
            <person name="Makela M.R."/>
            <person name="Sandor L."/>
            <person name="Spatafora J.W."/>
            <person name="Grigoriev I.V."/>
            <person name="Hibbett D.S."/>
        </authorList>
    </citation>
    <scope>NUCLEOTIDE SEQUENCE [LARGE SCALE GENOMIC DNA]</scope>
    <source>
        <strain evidence="1 2">3A-2</strain>
    </source>
</reference>
<dbReference type="EMBL" id="KV722379">
    <property type="protein sequence ID" value="OCH91826.1"/>
    <property type="molecule type" value="Genomic_DNA"/>
</dbReference>
<proteinExistence type="predicted"/>
<dbReference type="AlphaFoldDB" id="A0A8E2DM82"/>
<dbReference type="Proteomes" id="UP000250043">
    <property type="component" value="Unassembled WGS sequence"/>
</dbReference>
<organism evidence="1 2">
    <name type="scientific">Obba rivulosa</name>
    <dbReference type="NCBI Taxonomy" id="1052685"/>
    <lineage>
        <taxon>Eukaryota</taxon>
        <taxon>Fungi</taxon>
        <taxon>Dikarya</taxon>
        <taxon>Basidiomycota</taxon>
        <taxon>Agaricomycotina</taxon>
        <taxon>Agaricomycetes</taxon>
        <taxon>Polyporales</taxon>
        <taxon>Gelatoporiaceae</taxon>
        <taxon>Obba</taxon>
    </lineage>
</organism>
<protein>
    <submittedName>
        <fullName evidence="1">Uncharacterized protein</fullName>
    </submittedName>
</protein>
<sequence length="228" mass="25418">MFANPGELDVGLRVIGRRANPGCTAGPTSHTPTLVVISLPSSLPRSALALPCRQPSPRALPDLNPETALGRQWTSSARMTRSSTAIQAHTAVKTSLPHAQLPEYPISLRTVSPTVLRICGWRRTSRLRRSSCSMTRRRWQSSLLRPVMLALGSGTQLSRVVREHIETWHLVRPLLLSWTLRAEETCRECTAHLVSENMGVIWVYASSSPYIFVRPLCVIPNLRSWLLL</sequence>
<keyword evidence="2" id="KW-1185">Reference proteome</keyword>
<evidence type="ECO:0000313" key="1">
    <source>
        <dbReference type="EMBL" id="OCH91826.1"/>
    </source>
</evidence>